<organism evidence="1 2">
    <name type="scientific">Streptococcus suis</name>
    <dbReference type="NCBI Taxonomy" id="1307"/>
    <lineage>
        <taxon>Bacteria</taxon>
        <taxon>Bacillati</taxon>
        <taxon>Bacillota</taxon>
        <taxon>Bacilli</taxon>
        <taxon>Lactobacillales</taxon>
        <taxon>Streptococcaceae</taxon>
        <taxon>Streptococcus</taxon>
    </lineage>
</organism>
<gene>
    <name evidence="1" type="ORF">FAJ39_10315</name>
</gene>
<dbReference type="AlphaFoldDB" id="A0A4T2GI33"/>
<evidence type="ECO:0000313" key="2">
    <source>
        <dbReference type="Proteomes" id="UP000305165"/>
    </source>
</evidence>
<accession>A0A4T2GI33</accession>
<dbReference type="EMBL" id="SSXO01000007">
    <property type="protein sequence ID" value="TIH98171.1"/>
    <property type="molecule type" value="Genomic_DNA"/>
</dbReference>
<name>A0A4T2GI33_STRSU</name>
<dbReference type="OrthoDB" id="1907105at2"/>
<proteinExistence type="predicted"/>
<dbReference type="Proteomes" id="UP000305165">
    <property type="component" value="Unassembled WGS sequence"/>
</dbReference>
<evidence type="ECO:0000313" key="1">
    <source>
        <dbReference type="EMBL" id="TIH98171.1"/>
    </source>
</evidence>
<sequence>MGLKLTSIDIGIPDKKKVMVSIPFSNENYDFSSVYGGQLYEQRTITCKFELESATINPRLSLMTLRTQVVNWLFGTIGLTRFEYEGLPGYYFLAEVQQNASFETIWKNGALEVPFKAYPFMISEKAEGSDIWDEFNFELDAFQDIAFDVKGSLDILLVNTGISLARPEITSTGNMTLTMRNQQFSIIPGSRVYDFFTLEKENEIRIEGNGRISFKWFKELI</sequence>
<reference evidence="1 2" key="1">
    <citation type="submission" date="2019-04" db="EMBL/GenBank/DDBJ databases">
        <title>Genome analysis of Streptococcus suis strain WUSS424.</title>
        <authorList>
            <person name="Chen H."/>
            <person name="Gao X."/>
            <person name="Wu Z."/>
        </authorList>
    </citation>
    <scope>NUCLEOTIDE SEQUENCE [LARGE SCALE GENOMIC DNA]</scope>
    <source>
        <strain evidence="1 2">WUSS424</strain>
    </source>
</reference>
<comment type="caution">
    <text evidence="1">The sequence shown here is derived from an EMBL/GenBank/DDBJ whole genome shotgun (WGS) entry which is preliminary data.</text>
</comment>
<protein>
    <submittedName>
        <fullName evidence="1">Phage tail protein</fullName>
    </submittedName>
</protein>